<feature type="region of interest" description="Disordered" evidence="1">
    <location>
        <begin position="1"/>
        <end position="35"/>
    </location>
</feature>
<keyword evidence="3" id="KW-1185">Reference proteome</keyword>
<organism evidence="2 3">
    <name type="scientific">Crotalaria pallida</name>
    <name type="common">Smooth rattlebox</name>
    <name type="synonym">Crotalaria striata</name>
    <dbReference type="NCBI Taxonomy" id="3830"/>
    <lineage>
        <taxon>Eukaryota</taxon>
        <taxon>Viridiplantae</taxon>
        <taxon>Streptophyta</taxon>
        <taxon>Embryophyta</taxon>
        <taxon>Tracheophyta</taxon>
        <taxon>Spermatophyta</taxon>
        <taxon>Magnoliopsida</taxon>
        <taxon>eudicotyledons</taxon>
        <taxon>Gunneridae</taxon>
        <taxon>Pentapetalae</taxon>
        <taxon>rosids</taxon>
        <taxon>fabids</taxon>
        <taxon>Fabales</taxon>
        <taxon>Fabaceae</taxon>
        <taxon>Papilionoideae</taxon>
        <taxon>50 kb inversion clade</taxon>
        <taxon>genistoids sensu lato</taxon>
        <taxon>core genistoids</taxon>
        <taxon>Crotalarieae</taxon>
        <taxon>Crotalaria</taxon>
    </lineage>
</organism>
<feature type="compositionally biased region" description="Polar residues" evidence="1">
    <location>
        <begin position="21"/>
        <end position="35"/>
    </location>
</feature>
<accession>A0AAN9IND5</accession>
<dbReference type="AlphaFoldDB" id="A0AAN9IND5"/>
<sequence>MQKEQRMHEKNIDAKGASASGAKNQENAPTTTENMASALELVKELLDEAPIAPDVAVIQNEPAKHTEEVIQSGSQGSISRVSETEIAADSEEGWTPVKTRSKTQKRSGVQVGEVSSHQPHG</sequence>
<dbReference type="EMBL" id="JAYWIO010000002">
    <property type="protein sequence ID" value="KAK7283238.1"/>
    <property type="molecule type" value="Genomic_DNA"/>
</dbReference>
<feature type="compositionally biased region" description="Polar residues" evidence="1">
    <location>
        <begin position="69"/>
        <end position="81"/>
    </location>
</feature>
<dbReference type="Proteomes" id="UP001372338">
    <property type="component" value="Unassembled WGS sequence"/>
</dbReference>
<feature type="compositionally biased region" description="Basic and acidic residues" evidence="1">
    <location>
        <begin position="1"/>
        <end position="13"/>
    </location>
</feature>
<proteinExistence type="predicted"/>
<gene>
    <name evidence="2" type="ORF">RIF29_12630</name>
</gene>
<feature type="region of interest" description="Disordered" evidence="1">
    <location>
        <begin position="64"/>
        <end position="121"/>
    </location>
</feature>
<name>A0AAN9IND5_CROPI</name>
<evidence type="ECO:0000313" key="2">
    <source>
        <dbReference type="EMBL" id="KAK7283238.1"/>
    </source>
</evidence>
<comment type="caution">
    <text evidence="2">The sequence shown here is derived from an EMBL/GenBank/DDBJ whole genome shotgun (WGS) entry which is preliminary data.</text>
</comment>
<evidence type="ECO:0000256" key="1">
    <source>
        <dbReference type="SAM" id="MobiDB-lite"/>
    </source>
</evidence>
<protein>
    <submittedName>
        <fullName evidence="2">Uncharacterized protein</fullName>
    </submittedName>
</protein>
<reference evidence="2 3" key="1">
    <citation type="submission" date="2024-01" db="EMBL/GenBank/DDBJ databases">
        <title>The genomes of 5 underutilized Papilionoideae crops provide insights into root nodulation and disease resistanc.</title>
        <authorList>
            <person name="Yuan L."/>
        </authorList>
    </citation>
    <scope>NUCLEOTIDE SEQUENCE [LARGE SCALE GENOMIC DNA]</scope>
    <source>
        <strain evidence="2">ZHUSHIDOU_FW_LH</strain>
        <tissue evidence="2">Leaf</tissue>
    </source>
</reference>
<evidence type="ECO:0000313" key="3">
    <source>
        <dbReference type="Proteomes" id="UP001372338"/>
    </source>
</evidence>